<dbReference type="Gene3D" id="1.10.630.10">
    <property type="entry name" value="Cytochrome P450"/>
    <property type="match status" value="1"/>
</dbReference>
<dbReference type="PRINTS" id="PR00385">
    <property type="entry name" value="P450"/>
</dbReference>
<sequence>MRASSPVAYDSRHGVHNVFLYEDVKTVLSDFARFSSQRGRGQGSQNPDNALADSIISTDPPRHRQLRALVERAFTPRQVEALAPRISELTHELLDGFSRDVDFVRDFAEPLPVIVIAEILGIPVRDRRDFKRWSDAVVSGRHDGMREMATYFSKLIARRRDEGQDGEDLVSALLRAEVDGAHLTSNELLGFCILLLVAGNETTTNLLTNAVQVLSDHPGVRDELVSNPDLWPSTVEEVLRLRSPVQSMFRVSTESVELSGVTIPANAWVIAWIGSANHDERVFEMPDVFEPRRSPNRHLAFGHGVHFCLGAPLARLEATIALRAVYERFPHLRAREDAELKYIDSTIVHGVKELPVHLSVEAAS</sequence>
<evidence type="ECO:0000256" key="6">
    <source>
        <dbReference type="ARBA" id="ARBA00023033"/>
    </source>
</evidence>
<dbReference type="AlphaFoldDB" id="A0A318SB61"/>
<dbReference type="FunFam" id="1.10.630.10:FF:000018">
    <property type="entry name" value="Cytochrome P450 monooxygenase"/>
    <property type="match status" value="1"/>
</dbReference>
<keyword evidence="2 7" id="KW-0349">Heme</keyword>
<evidence type="ECO:0000256" key="2">
    <source>
        <dbReference type="ARBA" id="ARBA00022617"/>
    </source>
</evidence>
<feature type="compositionally biased region" description="Polar residues" evidence="8">
    <location>
        <begin position="36"/>
        <end position="48"/>
    </location>
</feature>
<evidence type="ECO:0000256" key="7">
    <source>
        <dbReference type="RuleBase" id="RU000461"/>
    </source>
</evidence>
<dbReference type="GO" id="GO:0020037">
    <property type="term" value="F:heme binding"/>
    <property type="evidence" value="ECO:0007669"/>
    <property type="project" value="InterPro"/>
</dbReference>
<comment type="similarity">
    <text evidence="1 7">Belongs to the cytochrome P450 family.</text>
</comment>
<organism evidence="9 10">
    <name type="scientific">Deinococcus yavapaiensis KR-236</name>
    <dbReference type="NCBI Taxonomy" id="694435"/>
    <lineage>
        <taxon>Bacteria</taxon>
        <taxon>Thermotogati</taxon>
        <taxon>Deinococcota</taxon>
        <taxon>Deinococci</taxon>
        <taxon>Deinococcales</taxon>
        <taxon>Deinococcaceae</taxon>
        <taxon>Deinococcus</taxon>
    </lineage>
</organism>
<gene>
    <name evidence="9" type="ORF">DES52_10848</name>
</gene>
<dbReference type="PANTHER" id="PTHR46696">
    <property type="entry name" value="P450, PUTATIVE (EUROFUNG)-RELATED"/>
    <property type="match status" value="1"/>
</dbReference>
<dbReference type="PROSITE" id="PS00086">
    <property type="entry name" value="CYTOCHROME_P450"/>
    <property type="match status" value="1"/>
</dbReference>
<evidence type="ECO:0000256" key="4">
    <source>
        <dbReference type="ARBA" id="ARBA00023002"/>
    </source>
</evidence>
<keyword evidence="3 7" id="KW-0479">Metal-binding</keyword>
<keyword evidence="4 7" id="KW-0560">Oxidoreductase</keyword>
<dbReference type="GO" id="GO:0005506">
    <property type="term" value="F:iron ion binding"/>
    <property type="evidence" value="ECO:0007669"/>
    <property type="project" value="InterPro"/>
</dbReference>
<dbReference type="InterPro" id="IPR001128">
    <property type="entry name" value="Cyt_P450"/>
</dbReference>
<dbReference type="Pfam" id="PF00067">
    <property type="entry name" value="p450"/>
    <property type="match status" value="1"/>
</dbReference>
<evidence type="ECO:0000256" key="3">
    <source>
        <dbReference type="ARBA" id="ARBA00022723"/>
    </source>
</evidence>
<evidence type="ECO:0000256" key="1">
    <source>
        <dbReference type="ARBA" id="ARBA00010617"/>
    </source>
</evidence>
<keyword evidence="6 7" id="KW-0503">Monooxygenase</keyword>
<dbReference type="InterPro" id="IPR017972">
    <property type="entry name" value="Cyt_P450_CS"/>
</dbReference>
<dbReference type="InterPro" id="IPR002397">
    <property type="entry name" value="Cyt_P450_B"/>
</dbReference>
<dbReference type="EMBL" id="QJSX01000008">
    <property type="protein sequence ID" value="PYE53519.1"/>
    <property type="molecule type" value="Genomic_DNA"/>
</dbReference>
<accession>A0A318SB61</accession>
<reference evidence="9 10" key="1">
    <citation type="submission" date="2018-06" db="EMBL/GenBank/DDBJ databases">
        <title>Genomic Encyclopedia of Type Strains, Phase IV (KMG-IV): sequencing the most valuable type-strain genomes for metagenomic binning, comparative biology and taxonomic classification.</title>
        <authorList>
            <person name="Goeker M."/>
        </authorList>
    </citation>
    <scope>NUCLEOTIDE SEQUENCE [LARGE SCALE GENOMIC DNA]</scope>
    <source>
        <strain evidence="9 10">DSM 18048</strain>
    </source>
</reference>
<dbReference type="OrthoDB" id="9801155at2"/>
<dbReference type="PRINTS" id="PR00359">
    <property type="entry name" value="BP450"/>
</dbReference>
<comment type="caution">
    <text evidence="9">The sequence shown here is derived from an EMBL/GenBank/DDBJ whole genome shotgun (WGS) entry which is preliminary data.</text>
</comment>
<dbReference type="PANTHER" id="PTHR46696:SF1">
    <property type="entry name" value="CYTOCHROME P450 YJIB-RELATED"/>
    <property type="match status" value="1"/>
</dbReference>
<evidence type="ECO:0000256" key="5">
    <source>
        <dbReference type="ARBA" id="ARBA00023004"/>
    </source>
</evidence>
<dbReference type="SUPFAM" id="SSF48264">
    <property type="entry name" value="Cytochrome P450"/>
    <property type="match status" value="1"/>
</dbReference>
<dbReference type="Proteomes" id="UP000248326">
    <property type="component" value="Unassembled WGS sequence"/>
</dbReference>
<proteinExistence type="inferred from homology"/>
<protein>
    <submittedName>
        <fullName evidence="9">Cytochrome P450</fullName>
    </submittedName>
</protein>
<dbReference type="CDD" id="cd11032">
    <property type="entry name" value="P450_EryK-like"/>
    <property type="match status" value="1"/>
</dbReference>
<keyword evidence="10" id="KW-1185">Reference proteome</keyword>
<dbReference type="GO" id="GO:0016705">
    <property type="term" value="F:oxidoreductase activity, acting on paired donors, with incorporation or reduction of molecular oxygen"/>
    <property type="evidence" value="ECO:0007669"/>
    <property type="project" value="InterPro"/>
</dbReference>
<evidence type="ECO:0000313" key="10">
    <source>
        <dbReference type="Proteomes" id="UP000248326"/>
    </source>
</evidence>
<evidence type="ECO:0000256" key="8">
    <source>
        <dbReference type="SAM" id="MobiDB-lite"/>
    </source>
</evidence>
<feature type="region of interest" description="Disordered" evidence="8">
    <location>
        <begin position="36"/>
        <end position="56"/>
    </location>
</feature>
<dbReference type="InterPro" id="IPR036396">
    <property type="entry name" value="Cyt_P450_sf"/>
</dbReference>
<keyword evidence="5 7" id="KW-0408">Iron</keyword>
<dbReference type="GO" id="GO:0004497">
    <property type="term" value="F:monooxygenase activity"/>
    <property type="evidence" value="ECO:0007669"/>
    <property type="project" value="UniProtKB-KW"/>
</dbReference>
<name>A0A318SB61_9DEIO</name>
<evidence type="ECO:0000313" key="9">
    <source>
        <dbReference type="EMBL" id="PYE53519.1"/>
    </source>
</evidence>